<keyword evidence="11" id="KW-0539">Nucleus</keyword>
<dbReference type="CDD" id="cd10528">
    <property type="entry name" value="SET_SETD8"/>
    <property type="match status" value="1"/>
</dbReference>
<evidence type="ECO:0000256" key="8">
    <source>
        <dbReference type="ARBA" id="ARBA00022853"/>
    </source>
</evidence>
<evidence type="ECO:0000313" key="16">
    <source>
        <dbReference type="Proteomes" id="UP001054837"/>
    </source>
</evidence>
<keyword evidence="9" id="KW-0805">Transcription regulation</keyword>
<reference evidence="15 16" key="1">
    <citation type="submission" date="2021-06" db="EMBL/GenBank/DDBJ databases">
        <title>Caerostris darwini draft genome.</title>
        <authorList>
            <person name="Kono N."/>
            <person name="Arakawa K."/>
        </authorList>
    </citation>
    <scope>NUCLEOTIDE SEQUENCE [LARGE SCALE GENOMIC DNA]</scope>
</reference>
<comment type="caution">
    <text evidence="15">The sequence shown here is derived from an EMBL/GenBank/DDBJ whole genome shotgun (WGS) entry which is preliminary data.</text>
</comment>
<dbReference type="SMART" id="SM00317">
    <property type="entry name" value="SET"/>
    <property type="match status" value="1"/>
</dbReference>
<evidence type="ECO:0000256" key="9">
    <source>
        <dbReference type="ARBA" id="ARBA00023015"/>
    </source>
</evidence>
<organism evidence="15 16">
    <name type="scientific">Caerostris darwini</name>
    <dbReference type="NCBI Taxonomy" id="1538125"/>
    <lineage>
        <taxon>Eukaryota</taxon>
        <taxon>Metazoa</taxon>
        <taxon>Ecdysozoa</taxon>
        <taxon>Arthropoda</taxon>
        <taxon>Chelicerata</taxon>
        <taxon>Arachnida</taxon>
        <taxon>Araneae</taxon>
        <taxon>Araneomorphae</taxon>
        <taxon>Entelegynae</taxon>
        <taxon>Araneoidea</taxon>
        <taxon>Araneidae</taxon>
        <taxon>Caerostris</taxon>
    </lineage>
</organism>
<evidence type="ECO:0000259" key="14">
    <source>
        <dbReference type="PROSITE" id="PS50280"/>
    </source>
</evidence>
<comment type="catalytic activity">
    <reaction evidence="12">
        <text>L-lysyl(20)-[histone H4] + S-adenosyl-L-methionine = N(6)-methyl-L-lysyl(20)-[histone H4] + S-adenosyl-L-homocysteine + H(+)</text>
        <dbReference type="Rhea" id="RHEA:60344"/>
        <dbReference type="Rhea" id="RHEA-COMP:15554"/>
        <dbReference type="Rhea" id="RHEA-COMP:15555"/>
        <dbReference type="ChEBI" id="CHEBI:15378"/>
        <dbReference type="ChEBI" id="CHEBI:29969"/>
        <dbReference type="ChEBI" id="CHEBI:57856"/>
        <dbReference type="ChEBI" id="CHEBI:59789"/>
        <dbReference type="ChEBI" id="CHEBI:61929"/>
        <dbReference type="EC" id="2.1.1.361"/>
    </reaction>
</comment>
<dbReference type="GO" id="GO:0043516">
    <property type="term" value="P:regulation of DNA damage response, signal transduction by p53 class mediator"/>
    <property type="evidence" value="ECO:0007669"/>
    <property type="project" value="TreeGrafter"/>
</dbReference>
<dbReference type="EC" id="2.1.1.361" evidence="3"/>
<evidence type="ECO:0000256" key="11">
    <source>
        <dbReference type="ARBA" id="ARBA00023242"/>
    </source>
</evidence>
<dbReference type="InterPro" id="IPR051760">
    <property type="entry name" value="KMT5A"/>
</dbReference>
<dbReference type="GO" id="GO:0005700">
    <property type="term" value="C:polytene chromosome"/>
    <property type="evidence" value="ECO:0007669"/>
    <property type="project" value="TreeGrafter"/>
</dbReference>
<evidence type="ECO:0000256" key="4">
    <source>
        <dbReference type="ARBA" id="ARBA00022454"/>
    </source>
</evidence>
<feature type="region of interest" description="Disordered" evidence="13">
    <location>
        <begin position="120"/>
        <end position="140"/>
    </location>
</feature>
<evidence type="ECO:0000256" key="3">
    <source>
        <dbReference type="ARBA" id="ARBA00012187"/>
    </source>
</evidence>
<dbReference type="GO" id="GO:0032259">
    <property type="term" value="P:methylation"/>
    <property type="evidence" value="ECO:0007669"/>
    <property type="project" value="UniProtKB-KW"/>
</dbReference>
<keyword evidence="10" id="KW-0804">Transcription</keyword>
<dbReference type="Pfam" id="PF00856">
    <property type="entry name" value="SET"/>
    <property type="match status" value="1"/>
</dbReference>
<dbReference type="PANTHER" id="PTHR46167:SF1">
    <property type="entry name" value="N-LYSINE METHYLTRANSFERASE KMT5A"/>
    <property type="match status" value="1"/>
</dbReference>
<feature type="compositionally biased region" description="Basic residues" evidence="13">
    <location>
        <begin position="1"/>
        <end position="12"/>
    </location>
</feature>
<evidence type="ECO:0000256" key="1">
    <source>
        <dbReference type="ARBA" id="ARBA00004123"/>
    </source>
</evidence>
<accession>A0AAV4TF44</accession>
<evidence type="ECO:0000256" key="13">
    <source>
        <dbReference type="SAM" id="MobiDB-lite"/>
    </source>
</evidence>
<keyword evidence="7" id="KW-0949">S-adenosyl-L-methionine</keyword>
<gene>
    <name evidence="15" type="primary">PR-Set7</name>
    <name evidence="15" type="ORF">CDAR_84771</name>
</gene>
<dbReference type="PROSITE" id="PS50280">
    <property type="entry name" value="SET"/>
    <property type="match status" value="1"/>
</dbReference>
<dbReference type="InterPro" id="IPR047266">
    <property type="entry name" value="KMT5A-like_SET"/>
</dbReference>
<dbReference type="PROSITE" id="PS51571">
    <property type="entry name" value="SAM_MT43_PR_SET"/>
    <property type="match status" value="1"/>
</dbReference>
<evidence type="ECO:0000256" key="2">
    <source>
        <dbReference type="ARBA" id="ARBA00004286"/>
    </source>
</evidence>
<dbReference type="AlphaFoldDB" id="A0AAV4TF44"/>
<protein>
    <recommendedName>
        <fullName evidence="3">[histone H4]-lysine(20) N-methyltransferase</fullName>
        <ecNumber evidence="3">2.1.1.361</ecNumber>
    </recommendedName>
</protein>
<evidence type="ECO:0000313" key="15">
    <source>
        <dbReference type="EMBL" id="GIY43517.1"/>
    </source>
</evidence>
<evidence type="ECO:0000256" key="12">
    <source>
        <dbReference type="ARBA" id="ARBA00047784"/>
    </source>
</evidence>
<dbReference type="GO" id="GO:0005634">
    <property type="term" value="C:nucleus"/>
    <property type="evidence" value="ECO:0007669"/>
    <property type="project" value="UniProtKB-SubCell"/>
</dbReference>
<dbReference type="GO" id="GO:0140944">
    <property type="term" value="F:histone H4K20 monomethyltransferase activity"/>
    <property type="evidence" value="ECO:0007669"/>
    <property type="project" value="UniProtKB-EC"/>
</dbReference>
<feature type="region of interest" description="Disordered" evidence="13">
    <location>
        <begin position="1"/>
        <end position="23"/>
    </location>
</feature>
<dbReference type="Proteomes" id="UP001054837">
    <property type="component" value="Unassembled WGS sequence"/>
</dbReference>
<dbReference type="Gene3D" id="2.170.270.10">
    <property type="entry name" value="SET domain"/>
    <property type="match status" value="1"/>
</dbReference>
<dbReference type="InterPro" id="IPR001214">
    <property type="entry name" value="SET_dom"/>
</dbReference>
<keyword evidence="5" id="KW-0489">Methyltransferase</keyword>
<keyword evidence="6" id="KW-0808">Transferase</keyword>
<dbReference type="InterPro" id="IPR016858">
    <property type="entry name" value="KMT5A-like"/>
</dbReference>
<keyword evidence="16" id="KW-1185">Reference proteome</keyword>
<feature type="domain" description="SET" evidence="14">
    <location>
        <begin position="178"/>
        <end position="299"/>
    </location>
</feature>
<evidence type="ECO:0000256" key="5">
    <source>
        <dbReference type="ARBA" id="ARBA00022603"/>
    </source>
</evidence>
<evidence type="ECO:0000256" key="7">
    <source>
        <dbReference type="ARBA" id="ARBA00022691"/>
    </source>
</evidence>
<evidence type="ECO:0000256" key="6">
    <source>
        <dbReference type="ARBA" id="ARBA00022679"/>
    </source>
</evidence>
<dbReference type="SUPFAM" id="SSF82199">
    <property type="entry name" value="SET domain"/>
    <property type="match status" value="1"/>
</dbReference>
<sequence length="314" mass="36186">MSKVGRRKIHRSKATESSKIPEKSSKIIQTDAITKYFVHQEEKEEDSITITLRLQEGSLPSPDAAALPCSTSLCSDSEIKSEKVEILKHEDEKVLSFEKKNNETVALEEKMPKIFDVMNKEKSDVSKKKKNKKQQQQIRSSQITDFFPVRRSFRIPLPKVMEEKHKMIEDAILSGVEEGFEVKDFPNKGRGVVTSKALKRGDFVLEYYGELIDYEEALRRESIYAMKENTGCYMYYFKSSNKRYCIDATKESGRLGRLINHSKKGNLKTQSIYLKENPHLAFFACRDIEAGEELCYDYGDRSKQALKSHPWLAL</sequence>
<comment type="subcellular location">
    <subcellularLocation>
        <location evidence="2">Chromosome</location>
    </subcellularLocation>
    <subcellularLocation>
        <location evidence="1">Nucleus</location>
    </subcellularLocation>
</comment>
<dbReference type="EMBL" id="BPLQ01009365">
    <property type="protein sequence ID" value="GIY43517.1"/>
    <property type="molecule type" value="Genomic_DNA"/>
</dbReference>
<dbReference type="InterPro" id="IPR046341">
    <property type="entry name" value="SET_dom_sf"/>
</dbReference>
<dbReference type="GO" id="GO:0006357">
    <property type="term" value="P:regulation of transcription by RNA polymerase II"/>
    <property type="evidence" value="ECO:0007669"/>
    <property type="project" value="TreeGrafter"/>
</dbReference>
<keyword evidence="4" id="KW-0158">Chromosome</keyword>
<keyword evidence="8" id="KW-0156">Chromatin regulator</keyword>
<feature type="compositionally biased region" description="Basic and acidic residues" evidence="13">
    <location>
        <begin position="13"/>
        <end position="23"/>
    </location>
</feature>
<name>A0AAV4TF44_9ARAC</name>
<proteinExistence type="predicted"/>
<dbReference type="PANTHER" id="PTHR46167">
    <property type="entry name" value="N-LYSINE METHYLTRANSFERASE KMT5A"/>
    <property type="match status" value="1"/>
</dbReference>
<evidence type="ECO:0000256" key="10">
    <source>
        <dbReference type="ARBA" id="ARBA00023163"/>
    </source>
</evidence>